<reference evidence="7" key="1">
    <citation type="journal article" date="2017" name="Genome Biol.">
        <title>Comparative genomics reveals high biological diversity and specific adaptations in the industrially and medically important fungal genus Aspergillus.</title>
        <authorList>
            <person name="de Vries R.P."/>
            <person name="Riley R."/>
            <person name="Wiebenga A."/>
            <person name="Aguilar-Osorio G."/>
            <person name="Amillis S."/>
            <person name="Uchima C.A."/>
            <person name="Anderluh G."/>
            <person name="Asadollahi M."/>
            <person name="Askin M."/>
            <person name="Barry K."/>
            <person name="Battaglia E."/>
            <person name="Bayram O."/>
            <person name="Benocci T."/>
            <person name="Braus-Stromeyer S.A."/>
            <person name="Caldana C."/>
            <person name="Canovas D."/>
            <person name="Cerqueira G.C."/>
            <person name="Chen F."/>
            <person name="Chen W."/>
            <person name="Choi C."/>
            <person name="Clum A."/>
            <person name="Dos Santos R.A."/>
            <person name="Damasio A.R."/>
            <person name="Diallinas G."/>
            <person name="Emri T."/>
            <person name="Fekete E."/>
            <person name="Flipphi M."/>
            <person name="Freyberg S."/>
            <person name="Gallo A."/>
            <person name="Gournas C."/>
            <person name="Habgood R."/>
            <person name="Hainaut M."/>
            <person name="Harispe M.L."/>
            <person name="Henrissat B."/>
            <person name="Hilden K.S."/>
            <person name="Hope R."/>
            <person name="Hossain A."/>
            <person name="Karabika E."/>
            <person name="Karaffa L."/>
            <person name="Karanyi Z."/>
            <person name="Krasevec N."/>
            <person name="Kuo A."/>
            <person name="Kusch H."/>
            <person name="LaButti K."/>
            <person name="Lagendijk E.L."/>
            <person name="Lapidus A."/>
            <person name="Levasseur A."/>
            <person name="Lindquist E."/>
            <person name="Lipzen A."/>
            <person name="Logrieco A.F."/>
            <person name="MacCabe A."/>
            <person name="Maekelae M.R."/>
            <person name="Malavazi I."/>
            <person name="Melin P."/>
            <person name="Meyer V."/>
            <person name="Mielnichuk N."/>
            <person name="Miskei M."/>
            <person name="Molnar A.P."/>
            <person name="Mule G."/>
            <person name="Ngan C.Y."/>
            <person name="Orejas M."/>
            <person name="Orosz E."/>
            <person name="Ouedraogo J.P."/>
            <person name="Overkamp K.M."/>
            <person name="Park H.-S."/>
            <person name="Perrone G."/>
            <person name="Piumi F."/>
            <person name="Punt P.J."/>
            <person name="Ram A.F."/>
            <person name="Ramon A."/>
            <person name="Rauscher S."/>
            <person name="Record E."/>
            <person name="Riano-Pachon D.M."/>
            <person name="Robert V."/>
            <person name="Roehrig J."/>
            <person name="Ruller R."/>
            <person name="Salamov A."/>
            <person name="Salih N.S."/>
            <person name="Samson R.A."/>
            <person name="Sandor E."/>
            <person name="Sanguinetti M."/>
            <person name="Schuetze T."/>
            <person name="Sepcic K."/>
            <person name="Shelest E."/>
            <person name="Sherlock G."/>
            <person name="Sophianopoulou V."/>
            <person name="Squina F.M."/>
            <person name="Sun H."/>
            <person name="Susca A."/>
            <person name="Todd R.B."/>
            <person name="Tsang A."/>
            <person name="Unkles S.E."/>
            <person name="van de Wiele N."/>
            <person name="van Rossen-Uffink D."/>
            <person name="Oliveira J.V."/>
            <person name="Vesth T.C."/>
            <person name="Visser J."/>
            <person name="Yu J.-H."/>
            <person name="Zhou M."/>
            <person name="Andersen M.R."/>
            <person name="Archer D.B."/>
            <person name="Baker S.E."/>
            <person name="Benoit I."/>
            <person name="Brakhage A.A."/>
            <person name="Braus G.H."/>
            <person name="Fischer R."/>
            <person name="Frisvad J.C."/>
            <person name="Goldman G.H."/>
            <person name="Houbraken J."/>
            <person name="Oakley B."/>
            <person name="Pocsi I."/>
            <person name="Scazzocchio C."/>
            <person name="Seiboth B."/>
            <person name="vanKuyk P.A."/>
            <person name="Wortman J."/>
            <person name="Dyer P.S."/>
            <person name="Grigoriev I.V."/>
        </authorList>
    </citation>
    <scope>NUCLEOTIDE SEQUENCE [LARGE SCALE GENOMIC DNA]</scope>
    <source>
        <strain evidence="7">CBS 593.65</strain>
    </source>
</reference>
<keyword evidence="2" id="KW-0238">DNA-binding</keyword>
<dbReference type="Proteomes" id="UP000184356">
    <property type="component" value="Unassembled WGS sequence"/>
</dbReference>
<dbReference type="RefSeq" id="XP_040695972.1">
    <property type="nucleotide sequence ID" value="XM_040843325.1"/>
</dbReference>
<keyword evidence="7" id="KW-1185">Reference proteome</keyword>
<protein>
    <recommendedName>
        <fullName evidence="5">Zn(2)-C6 fungal-type domain-containing protein</fullName>
    </recommendedName>
</protein>
<gene>
    <name evidence="6" type="ORF">ASPSYDRAFT_165105</name>
</gene>
<sequence length="51" mass="5896">MRCRACQNRGVECDLQKPRCSNCLDEQILCFYVAPLRLTMARSKKQRSACT</sequence>
<dbReference type="GO" id="GO:0008270">
    <property type="term" value="F:zinc ion binding"/>
    <property type="evidence" value="ECO:0007669"/>
    <property type="project" value="InterPro"/>
</dbReference>
<evidence type="ECO:0000256" key="2">
    <source>
        <dbReference type="ARBA" id="ARBA00023125"/>
    </source>
</evidence>
<organism evidence="6 7">
    <name type="scientific">Aspergillus sydowii CBS 593.65</name>
    <dbReference type="NCBI Taxonomy" id="1036612"/>
    <lineage>
        <taxon>Eukaryota</taxon>
        <taxon>Fungi</taxon>
        <taxon>Dikarya</taxon>
        <taxon>Ascomycota</taxon>
        <taxon>Pezizomycotina</taxon>
        <taxon>Eurotiomycetes</taxon>
        <taxon>Eurotiomycetidae</taxon>
        <taxon>Eurotiales</taxon>
        <taxon>Aspergillaceae</taxon>
        <taxon>Aspergillus</taxon>
        <taxon>Aspergillus subgen. Nidulantes</taxon>
    </lineage>
</organism>
<accession>A0A1L9SYD6</accession>
<dbReference type="GO" id="GO:0003677">
    <property type="term" value="F:DNA binding"/>
    <property type="evidence" value="ECO:0007669"/>
    <property type="project" value="UniProtKB-KW"/>
</dbReference>
<dbReference type="Gene3D" id="4.10.240.10">
    <property type="entry name" value="Zn(2)-C6 fungal-type DNA-binding domain"/>
    <property type="match status" value="1"/>
</dbReference>
<evidence type="ECO:0000256" key="3">
    <source>
        <dbReference type="ARBA" id="ARBA00023163"/>
    </source>
</evidence>
<proteinExistence type="predicted"/>
<dbReference type="SUPFAM" id="SSF57701">
    <property type="entry name" value="Zn2/Cys6 DNA-binding domain"/>
    <property type="match status" value="1"/>
</dbReference>
<dbReference type="InterPro" id="IPR001138">
    <property type="entry name" value="Zn2Cys6_DnaBD"/>
</dbReference>
<keyword evidence="1" id="KW-0805">Transcription regulation</keyword>
<dbReference type="EMBL" id="KV878604">
    <property type="protein sequence ID" value="OJJ52166.1"/>
    <property type="molecule type" value="Genomic_DNA"/>
</dbReference>
<dbReference type="PROSITE" id="PS50048">
    <property type="entry name" value="ZN2_CY6_FUNGAL_2"/>
    <property type="match status" value="1"/>
</dbReference>
<dbReference type="GeneID" id="63759398"/>
<dbReference type="InterPro" id="IPR036864">
    <property type="entry name" value="Zn2-C6_fun-type_DNA-bd_sf"/>
</dbReference>
<evidence type="ECO:0000313" key="6">
    <source>
        <dbReference type="EMBL" id="OJJ52166.1"/>
    </source>
</evidence>
<dbReference type="OrthoDB" id="4427833at2759"/>
<dbReference type="AlphaFoldDB" id="A0A1L9SYD6"/>
<dbReference type="VEuPathDB" id="FungiDB:ASPSYDRAFT_165105"/>
<name>A0A1L9SYD6_9EURO</name>
<dbReference type="Pfam" id="PF00172">
    <property type="entry name" value="Zn_clus"/>
    <property type="match status" value="1"/>
</dbReference>
<dbReference type="GO" id="GO:0000981">
    <property type="term" value="F:DNA-binding transcription factor activity, RNA polymerase II-specific"/>
    <property type="evidence" value="ECO:0007669"/>
    <property type="project" value="InterPro"/>
</dbReference>
<keyword evidence="3" id="KW-0804">Transcription</keyword>
<evidence type="ECO:0000256" key="1">
    <source>
        <dbReference type="ARBA" id="ARBA00023015"/>
    </source>
</evidence>
<evidence type="ECO:0000259" key="5">
    <source>
        <dbReference type="PROSITE" id="PS50048"/>
    </source>
</evidence>
<evidence type="ECO:0000313" key="7">
    <source>
        <dbReference type="Proteomes" id="UP000184356"/>
    </source>
</evidence>
<evidence type="ECO:0000256" key="4">
    <source>
        <dbReference type="ARBA" id="ARBA00023242"/>
    </source>
</evidence>
<keyword evidence="4" id="KW-0539">Nucleus</keyword>
<feature type="domain" description="Zn(2)-C6 fungal-type" evidence="5">
    <location>
        <begin position="2"/>
        <end position="32"/>
    </location>
</feature>